<comment type="similarity">
    <text evidence="1">Belongs to the eIF-2-alpha family.</text>
</comment>
<dbReference type="InterPro" id="IPR044126">
    <property type="entry name" value="S1_IF2_alpha"/>
</dbReference>
<keyword evidence="3" id="KW-0648">Protein biosynthesis</keyword>
<dbReference type="Pfam" id="PF07541">
    <property type="entry name" value="EIF_2_alpha"/>
    <property type="match status" value="1"/>
</dbReference>
<protein>
    <submittedName>
        <fullName evidence="5">S1 RNA-binding domain-containing protein</fullName>
    </submittedName>
</protein>
<dbReference type="InterPro" id="IPR011488">
    <property type="entry name" value="TIF_2_asu"/>
</dbReference>
<dbReference type="PANTHER" id="PTHR10602:SF0">
    <property type="entry name" value="EUKARYOTIC TRANSLATION INITIATION FACTOR 2 SUBUNIT 1"/>
    <property type="match status" value="1"/>
</dbReference>
<dbReference type="FunFam" id="2.40.50.140:FF:000015">
    <property type="entry name" value="Eukaryotic translation initiation factor 2 subunit alpha"/>
    <property type="match status" value="1"/>
</dbReference>
<dbReference type="EMBL" id="DRWN01000013">
    <property type="protein sequence ID" value="HHK67752.1"/>
    <property type="molecule type" value="Genomic_DNA"/>
</dbReference>
<feature type="domain" description="S1 motif" evidence="4">
    <location>
        <begin position="8"/>
        <end position="79"/>
    </location>
</feature>
<dbReference type="InterPro" id="IPR003029">
    <property type="entry name" value="S1_domain"/>
</dbReference>
<sequence>MSKAPELGELVVGRITDVRDYGAYVEVDEYPGYEGFVHVSEVSLKWVRNIREHLKEGQRNVFKVIRVNPQTLQVDLSMRRVSQKERIDKLLEVKKRAKVSKVLKVVEDAVGRKAVDNLFSTSSNPIQLYDLFEKVAMGEPAMTLFQGLSEAEADALRKAVEQEIKVREFEVKVNVILRCDGPKGVEAIRKAAEKAEQVAGSGEHVEIRTVGAPVYSLHVKASSKERASELVSQVLQACKAVMESYGGVAEIKTASG</sequence>
<dbReference type="Gene3D" id="1.10.150.190">
    <property type="entry name" value="Translation initiation factor 2, subunit 1, domain 2"/>
    <property type="match status" value="1"/>
</dbReference>
<dbReference type="SMART" id="SM00316">
    <property type="entry name" value="S1"/>
    <property type="match status" value="1"/>
</dbReference>
<evidence type="ECO:0000256" key="2">
    <source>
        <dbReference type="ARBA" id="ARBA00022540"/>
    </source>
</evidence>
<dbReference type="InterPro" id="IPR012340">
    <property type="entry name" value="NA-bd_OB-fold"/>
</dbReference>
<dbReference type="SUPFAM" id="SSF50249">
    <property type="entry name" value="Nucleic acid-binding proteins"/>
    <property type="match status" value="1"/>
</dbReference>
<dbReference type="PANTHER" id="PTHR10602">
    <property type="entry name" value="EUKARYOTIC TRANSLATION INITIATION FACTOR 2 SUBUNIT 1"/>
    <property type="match status" value="1"/>
</dbReference>
<dbReference type="SUPFAM" id="SSF110993">
    <property type="entry name" value="eIF-2-alpha, C-terminal domain"/>
    <property type="match status" value="1"/>
</dbReference>
<dbReference type="GO" id="GO:0003723">
    <property type="term" value="F:RNA binding"/>
    <property type="evidence" value="ECO:0007669"/>
    <property type="project" value="InterPro"/>
</dbReference>
<dbReference type="PROSITE" id="PS50126">
    <property type="entry name" value="S1"/>
    <property type="match status" value="1"/>
</dbReference>
<dbReference type="InterPro" id="IPR024055">
    <property type="entry name" value="TIF2_asu_C"/>
</dbReference>
<evidence type="ECO:0000256" key="3">
    <source>
        <dbReference type="ARBA" id="ARBA00022917"/>
    </source>
</evidence>
<dbReference type="Gene3D" id="2.40.50.140">
    <property type="entry name" value="Nucleic acid-binding proteins"/>
    <property type="match status" value="1"/>
</dbReference>
<proteinExistence type="inferred from homology"/>
<keyword evidence="2" id="KW-0396">Initiation factor</keyword>
<dbReference type="InterPro" id="IPR024054">
    <property type="entry name" value="TIF2_asu_middle_sf"/>
</dbReference>
<organism evidence="5">
    <name type="scientific">Caldiarchaeum subterraneum</name>
    <dbReference type="NCBI Taxonomy" id="311458"/>
    <lineage>
        <taxon>Archaea</taxon>
        <taxon>Nitrososphaerota</taxon>
        <taxon>Candidatus Caldarchaeales</taxon>
        <taxon>Candidatus Caldarchaeaceae</taxon>
        <taxon>Candidatus Caldarchaeum</taxon>
    </lineage>
</organism>
<dbReference type="GO" id="GO:0003743">
    <property type="term" value="F:translation initiation factor activity"/>
    <property type="evidence" value="ECO:0007669"/>
    <property type="project" value="UniProtKB-KW"/>
</dbReference>
<dbReference type="Pfam" id="PF00575">
    <property type="entry name" value="S1"/>
    <property type="match status" value="1"/>
</dbReference>
<dbReference type="CDD" id="cd04452">
    <property type="entry name" value="S1_IF2_alpha"/>
    <property type="match status" value="1"/>
</dbReference>
<reference evidence="5" key="1">
    <citation type="journal article" date="2020" name="mSystems">
        <title>Genome- and Community-Level Interaction Insights into Carbon Utilization and Element Cycling Functions of Hydrothermarchaeota in Hydrothermal Sediment.</title>
        <authorList>
            <person name="Zhou Z."/>
            <person name="Liu Y."/>
            <person name="Xu W."/>
            <person name="Pan J."/>
            <person name="Luo Z.H."/>
            <person name="Li M."/>
        </authorList>
    </citation>
    <scope>NUCLEOTIDE SEQUENCE [LARGE SCALE GENOMIC DNA]</scope>
    <source>
        <strain evidence="5">SpSt-1056</strain>
    </source>
</reference>
<evidence type="ECO:0000259" key="4">
    <source>
        <dbReference type="PROSITE" id="PS50126"/>
    </source>
</evidence>
<dbReference type="GO" id="GO:0043022">
    <property type="term" value="F:ribosome binding"/>
    <property type="evidence" value="ECO:0007669"/>
    <property type="project" value="TreeGrafter"/>
</dbReference>
<accession>A0A7C5QDF8</accession>
<gene>
    <name evidence="5" type="ORF">ENM11_01160</name>
</gene>
<dbReference type="AlphaFoldDB" id="A0A7C5QDF8"/>
<dbReference type="Gene3D" id="3.30.70.1130">
    <property type="entry name" value="EIF_2_alpha"/>
    <property type="match status" value="1"/>
</dbReference>
<comment type="caution">
    <text evidence="5">The sequence shown here is derived from an EMBL/GenBank/DDBJ whole genome shotgun (WGS) entry which is preliminary data.</text>
</comment>
<evidence type="ECO:0000256" key="1">
    <source>
        <dbReference type="ARBA" id="ARBA00007223"/>
    </source>
</evidence>
<evidence type="ECO:0000313" key="5">
    <source>
        <dbReference type="EMBL" id="HHK67752.1"/>
    </source>
</evidence>
<name>A0A7C5QDF8_CALS0</name>
<dbReference type="SUPFAM" id="SSF116742">
    <property type="entry name" value="eIF2alpha middle domain-like"/>
    <property type="match status" value="1"/>
</dbReference>